<evidence type="ECO:0000313" key="4">
    <source>
        <dbReference type="Proteomes" id="UP000292262"/>
    </source>
</evidence>
<dbReference type="AlphaFoldDB" id="A0A4Q7NX84"/>
<evidence type="ECO:0000313" key="3">
    <source>
        <dbReference type="EMBL" id="RZS91986.1"/>
    </source>
</evidence>
<protein>
    <recommendedName>
        <fullName evidence="2">Outer membrane protein beta-barrel domain-containing protein</fullName>
    </recommendedName>
</protein>
<keyword evidence="1" id="KW-0732">Signal</keyword>
<evidence type="ECO:0000256" key="1">
    <source>
        <dbReference type="SAM" id="SignalP"/>
    </source>
</evidence>
<feature type="chain" id="PRO_5020933058" description="Outer membrane protein beta-barrel domain-containing protein" evidence="1">
    <location>
        <begin position="21"/>
        <end position="242"/>
    </location>
</feature>
<dbReference type="InterPro" id="IPR025665">
    <property type="entry name" value="Beta-barrel_OMP_2"/>
</dbReference>
<proteinExistence type="predicted"/>
<evidence type="ECO:0000259" key="2">
    <source>
        <dbReference type="Pfam" id="PF13568"/>
    </source>
</evidence>
<dbReference type="Pfam" id="PF13568">
    <property type="entry name" value="OMP_b-brl_2"/>
    <property type="match status" value="1"/>
</dbReference>
<name>A0A4Q7NX84_9FLAO</name>
<dbReference type="EMBL" id="SGXE01000005">
    <property type="protein sequence ID" value="RZS91986.1"/>
    <property type="molecule type" value="Genomic_DNA"/>
</dbReference>
<feature type="signal peptide" evidence="1">
    <location>
        <begin position="1"/>
        <end position="20"/>
    </location>
</feature>
<comment type="caution">
    <text evidence="3">The sequence shown here is derived from an EMBL/GenBank/DDBJ whole genome shotgun (WGS) entry which is preliminary data.</text>
</comment>
<sequence>MIKKVFLLILITLGLQQTNAQLFSKERVQNLQNFDKPRFSWGYILGFNSYDFNFDYNNEPEGQEPYLDQDVQVNTSVGFSVGLLGNMRINDYLDLRLEPMVTFTQRDLTFSGPDFIDQSETFREVRSTYVHLPLLLKISTKRLNNFKPFIVGGVSTSFNLSSNEENPDDNFAGEFRMTTSTSYYEIGFGVDFYLYYFKFTPSIRGIFAMTDELVRDNDPNSPWTGGIDKMATRGVFINFTFQ</sequence>
<organism evidence="3 4">
    <name type="scientific">Aquimarina brevivitae</name>
    <dbReference type="NCBI Taxonomy" id="323412"/>
    <lineage>
        <taxon>Bacteria</taxon>
        <taxon>Pseudomonadati</taxon>
        <taxon>Bacteroidota</taxon>
        <taxon>Flavobacteriia</taxon>
        <taxon>Flavobacteriales</taxon>
        <taxon>Flavobacteriaceae</taxon>
        <taxon>Aquimarina</taxon>
    </lineage>
</organism>
<feature type="domain" description="Outer membrane protein beta-barrel" evidence="2">
    <location>
        <begin position="32"/>
        <end position="212"/>
    </location>
</feature>
<gene>
    <name evidence="3" type="ORF">EV197_3094</name>
</gene>
<accession>A0A4Q7NX84</accession>
<reference evidence="3 4" key="1">
    <citation type="submission" date="2019-02" db="EMBL/GenBank/DDBJ databases">
        <title>Genomic Encyclopedia of Type Strains, Phase IV (KMG-IV): sequencing the most valuable type-strain genomes for metagenomic binning, comparative biology and taxonomic classification.</title>
        <authorList>
            <person name="Goeker M."/>
        </authorList>
    </citation>
    <scope>NUCLEOTIDE SEQUENCE [LARGE SCALE GENOMIC DNA]</scope>
    <source>
        <strain evidence="3 4">DSM 17196</strain>
    </source>
</reference>
<dbReference type="Proteomes" id="UP000292262">
    <property type="component" value="Unassembled WGS sequence"/>
</dbReference>
<keyword evidence="4" id="KW-1185">Reference proteome</keyword>